<evidence type="ECO:0008006" key="6">
    <source>
        <dbReference type="Google" id="ProtNLM"/>
    </source>
</evidence>
<keyword evidence="2" id="KW-0812">Transmembrane</keyword>
<dbReference type="HOGENOM" id="CLU_259831_0_0_0"/>
<dbReference type="eggNOG" id="COG1404">
    <property type="taxonomic scope" value="Bacteria"/>
</dbReference>
<feature type="transmembrane region" description="Helical" evidence="2">
    <location>
        <begin position="1227"/>
        <end position="1245"/>
    </location>
</feature>
<evidence type="ECO:0000313" key="5">
    <source>
        <dbReference type="Proteomes" id="UP000002432"/>
    </source>
</evidence>
<feature type="compositionally biased region" description="Basic and acidic residues" evidence="1">
    <location>
        <begin position="28"/>
        <end position="39"/>
    </location>
</feature>
<evidence type="ECO:0000313" key="4">
    <source>
        <dbReference type="EMBL" id="ABF41319.1"/>
    </source>
</evidence>
<keyword evidence="2" id="KW-1133">Transmembrane helix</keyword>
<dbReference type="InterPro" id="IPR013783">
    <property type="entry name" value="Ig-like_fold"/>
</dbReference>
<name>Q1IP81_KORVE</name>
<sequence length="1321" mass="136215">MTFRSRHILTFVLTLLMVFPALAQQRDLDKKEKEHDRKAAAAKPPKGRFEREREIEEKDQPAKFAEWFLHSRKPKNTTTPPAFLLQKATERKMQMRANHLQALQAKRAAGGKVSGIGDASSIWSPLGPTPIVWGSDATQSWTGRITAIAVDQSDATGNTVLVGGAYGGVWKSTNAVDPTPANIQWSPLMDDQATLSVGSIAIQPGNSNTIIVGSGEPNSALDSYYGLGLFVSNDGGGHWTLVQETADSALQFSGKSISAVAFNSRPGKTNNVVAGVASPGTALGNDDAVRGVAWSSDSGATWHTATIQDGTSVLSGSSVMDVVYNPKEDKFFIVIRYHGVYVSGDQGHTFTRLATQPNNALFSAANCPAATSSGTCPLYRGAMAVRYVKPGTETSATDELYIWLIGFDAGGNTADFNLYQTKNGGTSWTQIDETGAYATVGGDADPSVQSWYNAYLGAVPNGTGTDLYMGSVNIFKCSITSSNPVCTAKPFINLTHVYDSTCNDPLYPNVHPDQHGFDYLGSTPKMVFFGNDGGMYRSLDGTTLTTGDCSKLNVFDSMNADLGSFAQFIWGSQHPTDPSVIMGGTQDNGTMYVDSTLGVPGTAGWNEVHFGDGGYNAIDSVTSGGPRYYASYYDVSIDGCVGNLATCANSGWDPIVYSQNVDNDSSAFYMPYILDPQDPTKLIVGTCRIWRGGNTGASWPGLSTKNALSHKFNSALDTTCGNDSTDVPVASIAAGGPKTTAGSKVIYTGLAGGPSTVYMTKNAGAPGTAPTAWTDVTSTINPNGYAVAGLAVDPHDATGATVLAGIQGFTGGPGKVWRSTNFGTSWTDITNDLPDVPVNDVAIDPDDANVVYVATDIGVFVTSGFATWTEVGPNTVGATGFLPNTTVFHVAIFKNGTEKRLRAWTHGRGAWETILSGASGVTASPTSLSFTAEATVTSSVQTATLTNNDAVLVTLGTPSLSGANASSFAIDPASTTCGATLDAGLTCNLGFTFTPAAAGSFSASASLTTTGTGTPTVNVPLIGTGTPSGVTPNPTSLTFASQENQKSAAQSVTLTNNDAVAVTLGTAILGGTNPGQFALDTASTTCGTSLAAGAACKVGFTFTPNATASFSATASITTTGVGTPTVVISFTGTGTTPTATSFTYDFGTNPTSVTVTAGTSATYNFNINTTPADANFSTALTFACSGLPSKTACTFSPTSLTTTGAVALTISTTASTSAEPGKQQANTFGGALAVSLALPGIAFLVPGFTSKSRRKRMLLYLGMMLIVIAFVGMSACGGGGNGSGGGGVTHIPGTPAGSYTVHITGTSGSVTATQDVTLVVQ</sequence>
<feature type="compositionally biased region" description="Basic and acidic residues" evidence="1">
    <location>
        <begin position="47"/>
        <end position="57"/>
    </location>
</feature>
<dbReference type="InterPro" id="IPR015943">
    <property type="entry name" value="WD40/YVTN_repeat-like_dom_sf"/>
</dbReference>
<accession>Q1IP81</accession>
<evidence type="ECO:0000256" key="1">
    <source>
        <dbReference type="SAM" id="MobiDB-lite"/>
    </source>
</evidence>
<gene>
    <name evidence="4" type="ordered locus">Acid345_2318</name>
</gene>
<dbReference type="EMBL" id="CP000360">
    <property type="protein sequence ID" value="ABF41319.1"/>
    <property type="molecule type" value="Genomic_DNA"/>
</dbReference>
<feature type="signal peptide" evidence="3">
    <location>
        <begin position="1"/>
        <end position="23"/>
    </location>
</feature>
<dbReference type="STRING" id="204669.Acid345_2318"/>
<feature type="chain" id="PRO_5004191518" description="Choice-of-anchor D domain-containing protein" evidence="3">
    <location>
        <begin position="24"/>
        <end position="1321"/>
    </location>
</feature>
<dbReference type="SUPFAM" id="SSF110296">
    <property type="entry name" value="Oligoxyloglucan reducing end-specific cellobiohydrolase"/>
    <property type="match status" value="2"/>
</dbReference>
<proteinExistence type="predicted"/>
<dbReference type="Proteomes" id="UP000002432">
    <property type="component" value="Chromosome"/>
</dbReference>
<dbReference type="NCBIfam" id="NF012200">
    <property type="entry name" value="choice_anch_D"/>
    <property type="match status" value="2"/>
</dbReference>
<dbReference type="EnsemblBacteria" id="ABF41319">
    <property type="protein sequence ID" value="ABF41319"/>
    <property type="gene ID" value="Acid345_2318"/>
</dbReference>
<dbReference type="eggNOG" id="COG4409">
    <property type="taxonomic scope" value="Bacteria"/>
</dbReference>
<evidence type="ECO:0000256" key="3">
    <source>
        <dbReference type="SAM" id="SignalP"/>
    </source>
</evidence>
<dbReference type="Gene3D" id="2.130.10.10">
    <property type="entry name" value="YVTN repeat-like/Quinoprotein amine dehydrogenase"/>
    <property type="match status" value="2"/>
</dbReference>
<protein>
    <recommendedName>
        <fullName evidence="6">Choice-of-anchor D domain-containing protein</fullName>
    </recommendedName>
</protein>
<dbReference type="Gene3D" id="2.60.40.10">
    <property type="entry name" value="Immunoglobulins"/>
    <property type="match status" value="2"/>
</dbReference>
<dbReference type="RefSeq" id="WP_011523120.1">
    <property type="nucleotide sequence ID" value="NC_008009.1"/>
</dbReference>
<keyword evidence="5" id="KW-1185">Reference proteome</keyword>
<reference evidence="4 5" key="1">
    <citation type="journal article" date="2009" name="Appl. Environ. Microbiol.">
        <title>Three genomes from the phylum Acidobacteria provide insight into the lifestyles of these microorganisms in soils.</title>
        <authorList>
            <person name="Ward N.L."/>
            <person name="Challacombe J.F."/>
            <person name="Janssen P.H."/>
            <person name="Henrissat B."/>
            <person name="Coutinho P.M."/>
            <person name="Wu M."/>
            <person name="Xie G."/>
            <person name="Haft D.H."/>
            <person name="Sait M."/>
            <person name="Badger J."/>
            <person name="Barabote R.D."/>
            <person name="Bradley B."/>
            <person name="Brettin T.S."/>
            <person name="Brinkac L.M."/>
            <person name="Bruce D."/>
            <person name="Creasy T."/>
            <person name="Daugherty S.C."/>
            <person name="Davidsen T.M."/>
            <person name="DeBoy R.T."/>
            <person name="Detter J.C."/>
            <person name="Dodson R.J."/>
            <person name="Durkin A.S."/>
            <person name="Ganapathy A."/>
            <person name="Gwinn-Giglio M."/>
            <person name="Han C.S."/>
            <person name="Khouri H."/>
            <person name="Kiss H."/>
            <person name="Kothari S.P."/>
            <person name="Madupu R."/>
            <person name="Nelson K.E."/>
            <person name="Nelson W.C."/>
            <person name="Paulsen I."/>
            <person name="Penn K."/>
            <person name="Ren Q."/>
            <person name="Rosovitz M.J."/>
            <person name="Selengut J.D."/>
            <person name="Shrivastava S."/>
            <person name="Sullivan S.A."/>
            <person name="Tapia R."/>
            <person name="Thompson L.S."/>
            <person name="Watkins K.L."/>
            <person name="Yang Q."/>
            <person name="Yu C."/>
            <person name="Zafar N."/>
            <person name="Zhou L."/>
            <person name="Kuske C.R."/>
        </authorList>
    </citation>
    <scope>NUCLEOTIDE SEQUENCE [LARGE SCALE GENOMIC DNA]</scope>
    <source>
        <strain evidence="4 5">Ellin345</strain>
    </source>
</reference>
<feature type="region of interest" description="Disordered" evidence="1">
    <location>
        <begin position="28"/>
        <end position="57"/>
    </location>
</feature>
<keyword evidence="3" id="KW-0732">Signal</keyword>
<evidence type="ECO:0000256" key="2">
    <source>
        <dbReference type="SAM" id="Phobius"/>
    </source>
</evidence>
<keyword evidence="2" id="KW-0472">Membrane</keyword>
<organism evidence="4 5">
    <name type="scientific">Koribacter versatilis (strain Ellin345)</name>
    <dbReference type="NCBI Taxonomy" id="204669"/>
    <lineage>
        <taxon>Bacteria</taxon>
        <taxon>Pseudomonadati</taxon>
        <taxon>Acidobacteriota</taxon>
        <taxon>Terriglobia</taxon>
        <taxon>Terriglobales</taxon>
        <taxon>Candidatus Korobacteraceae</taxon>
        <taxon>Candidatus Korobacter</taxon>
    </lineage>
</organism>
<dbReference type="OrthoDB" id="9757947at2"/>
<feature type="transmembrane region" description="Helical" evidence="2">
    <location>
        <begin position="1257"/>
        <end position="1275"/>
    </location>
</feature>
<dbReference type="KEGG" id="aba:Acid345_2318"/>